<evidence type="ECO:0000313" key="3">
    <source>
        <dbReference type="Proteomes" id="UP001303946"/>
    </source>
</evidence>
<dbReference type="RefSeq" id="WP_316704431.1">
    <property type="nucleotide sequence ID" value="NZ_CP136337.1"/>
</dbReference>
<organism evidence="2 3">
    <name type="scientific">Piscinibacter gummiphilus</name>
    <dbReference type="NCBI Taxonomy" id="946333"/>
    <lineage>
        <taxon>Bacteria</taxon>
        <taxon>Pseudomonadati</taxon>
        <taxon>Pseudomonadota</taxon>
        <taxon>Betaproteobacteria</taxon>
        <taxon>Burkholderiales</taxon>
        <taxon>Sphaerotilaceae</taxon>
        <taxon>Piscinibacter</taxon>
    </lineage>
</organism>
<reference evidence="2 3" key="1">
    <citation type="submission" date="2023-10" db="EMBL/GenBank/DDBJ databases">
        <title>Bacteria for the degradation of biodegradable plastic PBAT(Polybutylene adipate terephthalate).</title>
        <authorList>
            <person name="Weon H.-Y."/>
            <person name="Yeon J."/>
        </authorList>
    </citation>
    <scope>NUCLEOTIDE SEQUENCE [LARGE SCALE GENOMIC DNA]</scope>
    <source>
        <strain evidence="2 3">SBD 7-3</strain>
        <plasmid evidence="2 3">unnamed1</plasmid>
    </source>
</reference>
<sequence>MSIPVAGRIRAGIRVLTRKAEAVPLAKKIYDEGVERELSFDTIEEQIIRAVPDLERPLVPKNVPFFTARACDFPHPETAKAILDLYGEDRGDGVRRLYRFPVIFPADAWQRVMPHELVTWTSSERKFWSEYSADGATRYCKMHEAVPVDAGSRRVIRLWGGRKHVARPENGGVCDPESCKEYQSRQCNLNGKFIFFIPGVRSLSAFDLPTNSFYAMRAAIEKFQTIAFMRGGRIGGYLDGQGTTFFISKRLTEVSRIDEFGHPTRVSQWLIELEAPVDVSSLLRPGDEPEAIEMRAQEAVVVLEGPQVSMPVRTAPEASGADACEGNPVEKKSAEPMQRMPSAEPPSKGQPKGPALSPQTAKAAPPASSSRSAAQQPPAAARTGAGTAPDGDAAAASELEWVLESAKALGVPADRFETYAAKRWGAGWKLNPGGRRQALKDISAFADDANGFRRKIAAEVDVFK</sequence>
<dbReference type="EMBL" id="CP136337">
    <property type="protein sequence ID" value="WOB11229.1"/>
    <property type="molecule type" value="Genomic_DNA"/>
</dbReference>
<gene>
    <name evidence="2" type="ORF">RXV79_26725</name>
</gene>
<dbReference type="Proteomes" id="UP001303946">
    <property type="component" value="Plasmid unnamed1"/>
</dbReference>
<proteinExistence type="predicted"/>
<dbReference type="InterPro" id="IPR043991">
    <property type="entry name" value="Gp3-like"/>
</dbReference>
<geneLocation type="plasmid" evidence="2 3">
    <name>unnamed1</name>
</geneLocation>
<feature type="compositionally biased region" description="Low complexity" evidence="1">
    <location>
        <begin position="357"/>
        <end position="393"/>
    </location>
</feature>
<keyword evidence="3" id="KW-1185">Reference proteome</keyword>
<protein>
    <submittedName>
        <fullName evidence="2">Uncharacterized protein</fullName>
    </submittedName>
</protein>
<name>A0ABZ0D1W3_9BURK</name>
<evidence type="ECO:0000256" key="1">
    <source>
        <dbReference type="SAM" id="MobiDB-lite"/>
    </source>
</evidence>
<feature type="region of interest" description="Disordered" evidence="1">
    <location>
        <begin position="311"/>
        <end position="393"/>
    </location>
</feature>
<dbReference type="Pfam" id="PF18897">
    <property type="entry name" value="Gp3-like"/>
    <property type="match status" value="1"/>
</dbReference>
<accession>A0ABZ0D1W3</accession>
<keyword evidence="2" id="KW-0614">Plasmid</keyword>
<evidence type="ECO:0000313" key="2">
    <source>
        <dbReference type="EMBL" id="WOB11229.1"/>
    </source>
</evidence>